<dbReference type="PANTHER" id="PTHR45947">
    <property type="entry name" value="SULFOQUINOVOSYL TRANSFERASE SQD2"/>
    <property type="match status" value="1"/>
</dbReference>
<dbReference type="Gene3D" id="3.40.50.2000">
    <property type="entry name" value="Glycogen Phosphorylase B"/>
    <property type="match status" value="2"/>
</dbReference>
<name>A0A1G7Z2N1_9FLAO</name>
<keyword evidence="3" id="KW-1185">Reference proteome</keyword>
<gene>
    <name evidence="2" type="ORF">SAMN04489796_1011197</name>
</gene>
<accession>A0A1G7Z2N1</accession>
<dbReference type="PANTHER" id="PTHR45947:SF3">
    <property type="entry name" value="SULFOQUINOVOSYL TRANSFERASE SQD2"/>
    <property type="match status" value="1"/>
</dbReference>
<dbReference type="GO" id="GO:0016757">
    <property type="term" value="F:glycosyltransferase activity"/>
    <property type="evidence" value="ECO:0007669"/>
    <property type="project" value="InterPro"/>
</dbReference>
<dbReference type="RefSeq" id="WP_175455550.1">
    <property type="nucleotide sequence ID" value="NZ_FNCZ01000001.1"/>
</dbReference>
<evidence type="ECO:0000313" key="2">
    <source>
        <dbReference type="EMBL" id="SDH02450.1"/>
    </source>
</evidence>
<organism evidence="2 3">
    <name type="scientific">Winogradskyella thalassocola</name>
    <dbReference type="NCBI Taxonomy" id="262004"/>
    <lineage>
        <taxon>Bacteria</taxon>
        <taxon>Pseudomonadati</taxon>
        <taxon>Bacteroidota</taxon>
        <taxon>Flavobacteriia</taxon>
        <taxon>Flavobacteriales</taxon>
        <taxon>Flavobacteriaceae</taxon>
        <taxon>Winogradskyella</taxon>
    </lineage>
</organism>
<evidence type="ECO:0000313" key="3">
    <source>
        <dbReference type="Proteomes" id="UP000199492"/>
    </source>
</evidence>
<reference evidence="3" key="1">
    <citation type="submission" date="2016-10" db="EMBL/GenBank/DDBJ databases">
        <authorList>
            <person name="Varghese N."/>
            <person name="Submissions S."/>
        </authorList>
    </citation>
    <scope>NUCLEOTIDE SEQUENCE [LARGE SCALE GENOMIC DNA]</scope>
    <source>
        <strain evidence="3">DSM 15363</strain>
    </source>
</reference>
<keyword evidence="2" id="KW-0808">Transferase</keyword>
<dbReference type="STRING" id="262004.SAMN04489796_1011197"/>
<dbReference type="AlphaFoldDB" id="A0A1G7Z2N1"/>
<dbReference type="SUPFAM" id="SSF53756">
    <property type="entry name" value="UDP-Glycosyltransferase/glycogen phosphorylase"/>
    <property type="match status" value="1"/>
</dbReference>
<dbReference type="InterPro" id="IPR001296">
    <property type="entry name" value="Glyco_trans_1"/>
</dbReference>
<evidence type="ECO:0000259" key="1">
    <source>
        <dbReference type="Pfam" id="PF00534"/>
    </source>
</evidence>
<dbReference type="Proteomes" id="UP000199492">
    <property type="component" value="Unassembled WGS sequence"/>
</dbReference>
<dbReference type="InterPro" id="IPR050194">
    <property type="entry name" value="Glycosyltransferase_grp1"/>
</dbReference>
<feature type="domain" description="Glycosyl transferase family 1" evidence="1">
    <location>
        <begin position="185"/>
        <end position="304"/>
    </location>
</feature>
<proteinExistence type="predicted"/>
<dbReference type="EMBL" id="FNCZ01000001">
    <property type="protein sequence ID" value="SDH02450.1"/>
    <property type="molecule type" value="Genomic_DNA"/>
</dbReference>
<dbReference type="Pfam" id="PF00534">
    <property type="entry name" value="Glycos_transf_1"/>
    <property type="match status" value="1"/>
</dbReference>
<sequence length="371" mass="42576">MNKGTRVLHVVYSMNLGGIESWLMSLYKMVIPSNIAFDFLVHTKESGYFDEEIKRLRGEIYYAGHFKNPIENYNTILKNVKRDYYSAIHIHNIEGVMAANLAFKKLGYRNIIIHAHNDFQQKYVKASYLEKMFLLVNKTYLNKAKIKRIAVSVKSGKSLFNNQAFECVNVGKDFTEYVNVKSSIKRSDFNIDEKDVVITHVGRFFDMKNHLFLLSIFAQLCESSLDSFKLLLIGVGPLQSECKKFVFDNDLTNHVRFLDLRQDVHEILIKLTDLFIFPSKHEGLGLAMVEAQAAGLPVICSKGIPDEAIVIPELVMALDLEQGTDYWVGKVMSHYRKANKPSKIISLKMVLESKFNIKNSVNTLMKLWTRL</sequence>
<protein>
    <submittedName>
        <fullName evidence="2">Glycosyltransferase involved in cell wall bisynthesis</fullName>
    </submittedName>
</protein>